<dbReference type="RefSeq" id="WP_190906905.1">
    <property type="nucleotide sequence ID" value="NZ_JACJTQ010000016.1"/>
</dbReference>
<feature type="domain" description="Putative restriction endonuclease" evidence="1">
    <location>
        <begin position="19"/>
        <end position="193"/>
    </location>
</feature>
<dbReference type="InterPro" id="IPR008538">
    <property type="entry name" value="Uma2"/>
</dbReference>
<reference evidence="2 3" key="1">
    <citation type="journal article" date="2020" name="ISME J.">
        <title>Comparative genomics reveals insights into cyanobacterial evolution and habitat adaptation.</title>
        <authorList>
            <person name="Chen M.Y."/>
            <person name="Teng W.K."/>
            <person name="Zhao L."/>
            <person name="Hu C.X."/>
            <person name="Zhou Y.K."/>
            <person name="Han B.P."/>
            <person name="Song L.R."/>
            <person name="Shu W.S."/>
        </authorList>
    </citation>
    <scope>NUCLEOTIDE SEQUENCE [LARGE SCALE GENOMIC DNA]</scope>
    <source>
        <strain evidence="2 3">FACHB-362</strain>
    </source>
</reference>
<sequence length="213" mass="24272">MVIANLPNIVTDTWFNVNWDEFLEIAEHPDYQQGRFYYYQNYMRIEISPVGSIHGNNNNVVANVVNFYATLKNIKIKGWVNTSFRRTSEGECQPDLAFYIGDKVTFPPLNNSPVNINELAAPTLVVEIAASSVNDDLGFKRLLYERLGVKEYWVMDANNNDIIAFEISDGGSRRIEESKVLLGLQIATVKEAIQRSLTQDDDEVNRWLLGIFS</sequence>
<keyword evidence="2" id="KW-0255">Endonuclease</keyword>
<dbReference type="InterPro" id="IPR012296">
    <property type="entry name" value="Nuclease_put_TT1808"/>
</dbReference>
<keyword evidence="3" id="KW-1185">Reference proteome</keyword>
<accession>A0ABR8J5X3</accession>
<dbReference type="EMBL" id="JACJTQ010000016">
    <property type="protein sequence ID" value="MBD2692521.1"/>
    <property type="molecule type" value="Genomic_DNA"/>
</dbReference>
<keyword evidence="2" id="KW-0540">Nuclease</keyword>
<organism evidence="2 3">
    <name type="scientific">Anabaena catenula FACHB-362</name>
    <dbReference type="NCBI Taxonomy" id="2692877"/>
    <lineage>
        <taxon>Bacteria</taxon>
        <taxon>Bacillati</taxon>
        <taxon>Cyanobacteriota</taxon>
        <taxon>Cyanophyceae</taxon>
        <taxon>Nostocales</taxon>
        <taxon>Nostocaceae</taxon>
        <taxon>Anabaena</taxon>
    </lineage>
</organism>
<proteinExistence type="predicted"/>
<protein>
    <submittedName>
        <fullName evidence="2">Uma2 family endonuclease</fullName>
    </submittedName>
</protein>
<dbReference type="Proteomes" id="UP000660381">
    <property type="component" value="Unassembled WGS sequence"/>
</dbReference>
<dbReference type="GO" id="GO:0004519">
    <property type="term" value="F:endonuclease activity"/>
    <property type="evidence" value="ECO:0007669"/>
    <property type="project" value="UniProtKB-KW"/>
</dbReference>
<dbReference type="CDD" id="cd06260">
    <property type="entry name" value="DUF820-like"/>
    <property type="match status" value="1"/>
</dbReference>
<evidence type="ECO:0000313" key="3">
    <source>
        <dbReference type="Proteomes" id="UP000660381"/>
    </source>
</evidence>
<keyword evidence="2" id="KW-0378">Hydrolase</keyword>
<evidence type="ECO:0000259" key="1">
    <source>
        <dbReference type="Pfam" id="PF05685"/>
    </source>
</evidence>
<dbReference type="Gene3D" id="3.90.1570.10">
    <property type="entry name" value="tt1808, chain A"/>
    <property type="match status" value="1"/>
</dbReference>
<dbReference type="SUPFAM" id="SSF52980">
    <property type="entry name" value="Restriction endonuclease-like"/>
    <property type="match status" value="1"/>
</dbReference>
<dbReference type="Pfam" id="PF05685">
    <property type="entry name" value="Uma2"/>
    <property type="match status" value="1"/>
</dbReference>
<dbReference type="InterPro" id="IPR011335">
    <property type="entry name" value="Restrct_endonuc-II-like"/>
</dbReference>
<dbReference type="PANTHER" id="PTHR35400:SF1">
    <property type="entry name" value="SLR1083 PROTEIN"/>
    <property type="match status" value="1"/>
</dbReference>
<dbReference type="PANTHER" id="PTHR35400">
    <property type="entry name" value="SLR1083 PROTEIN"/>
    <property type="match status" value="1"/>
</dbReference>
<gene>
    <name evidence="2" type="ORF">H6G68_12265</name>
</gene>
<evidence type="ECO:0000313" key="2">
    <source>
        <dbReference type="EMBL" id="MBD2692521.1"/>
    </source>
</evidence>
<comment type="caution">
    <text evidence="2">The sequence shown here is derived from an EMBL/GenBank/DDBJ whole genome shotgun (WGS) entry which is preliminary data.</text>
</comment>
<name>A0ABR8J5X3_9NOST</name>